<keyword evidence="12" id="KW-1185">Reference proteome</keyword>
<feature type="domain" description="Peptidase M3A/M3B catalytic" evidence="10">
    <location>
        <begin position="230"/>
        <end position="687"/>
    </location>
</feature>
<keyword evidence="3 9" id="KW-0479">Metal-binding</keyword>
<organism evidence="11 12">
    <name type="scientific">Rhizoclosmatium globosum</name>
    <dbReference type="NCBI Taxonomy" id="329046"/>
    <lineage>
        <taxon>Eukaryota</taxon>
        <taxon>Fungi</taxon>
        <taxon>Fungi incertae sedis</taxon>
        <taxon>Chytridiomycota</taxon>
        <taxon>Chytridiomycota incertae sedis</taxon>
        <taxon>Chytridiomycetes</taxon>
        <taxon>Chytridiales</taxon>
        <taxon>Chytriomycetaceae</taxon>
        <taxon>Rhizoclosmatium</taxon>
    </lineage>
</organism>
<comment type="catalytic activity">
    <reaction evidence="7">
        <text>Hydrolysis of oligopeptides, with broad specificity. Gly or Ala commonly occur as P1 or P1' residues, but more distant residues are also important, as is shown by the fact that Z-Gly-Pro-Gly-|-Gly-Pro-Ala is cleaved, but not Z-(Gly)(5).</text>
        <dbReference type="EC" id="3.4.24.70"/>
    </reaction>
</comment>
<keyword evidence="6 9" id="KW-0482">Metalloprotease</keyword>
<dbReference type="InterPro" id="IPR024079">
    <property type="entry name" value="MetalloPept_cat_dom_sf"/>
</dbReference>
<evidence type="ECO:0000256" key="6">
    <source>
        <dbReference type="ARBA" id="ARBA00023049"/>
    </source>
</evidence>
<dbReference type="EC" id="3.4.24.70" evidence="8"/>
<dbReference type="PANTHER" id="PTHR43660:SF1">
    <property type="entry name" value="DIPEPTIDYL CARBOXYPEPTIDASE"/>
    <property type="match status" value="1"/>
</dbReference>
<evidence type="ECO:0000256" key="5">
    <source>
        <dbReference type="ARBA" id="ARBA00022833"/>
    </source>
</evidence>
<dbReference type="SUPFAM" id="SSF55486">
    <property type="entry name" value="Metalloproteases ('zincins'), catalytic domain"/>
    <property type="match status" value="1"/>
</dbReference>
<protein>
    <recommendedName>
        <fullName evidence="8">oligopeptidase A</fullName>
        <ecNumber evidence="8">3.4.24.70</ecNumber>
    </recommendedName>
</protein>
<gene>
    <name evidence="11" type="ORF">BCR33DRAFT_733877</name>
</gene>
<reference evidence="11 12" key="1">
    <citation type="submission" date="2016-07" db="EMBL/GenBank/DDBJ databases">
        <title>Pervasive Adenine N6-methylation of Active Genes in Fungi.</title>
        <authorList>
            <consortium name="DOE Joint Genome Institute"/>
            <person name="Mondo S.J."/>
            <person name="Dannebaum R.O."/>
            <person name="Kuo R.C."/>
            <person name="Labutti K."/>
            <person name="Haridas S."/>
            <person name="Kuo A."/>
            <person name="Salamov A."/>
            <person name="Ahrendt S.R."/>
            <person name="Lipzen A."/>
            <person name="Sullivan W."/>
            <person name="Andreopoulos W.B."/>
            <person name="Clum A."/>
            <person name="Lindquist E."/>
            <person name="Daum C."/>
            <person name="Ramamoorthy G.K."/>
            <person name="Gryganskyi A."/>
            <person name="Culley D."/>
            <person name="Magnuson J.K."/>
            <person name="James T.Y."/>
            <person name="O'Malley M.A."/>
            <person name="Stajich J.E."/>
            <person name="Spatafora J.W."/>
            <person name="Visel A."/>
            <person name="Grigoriev I.V."/>
        </authorList>
    </citation>
    <scope>NUCLEOTIDE SEQUENCE [LARGE SCALE GENOMIC DNA]</scope>
    <source>
        <strain evidence="11 12">JEL800</strain>
    </source>
</reference>
<dbReference type="OrthoDB" id="534666at2759"/>
<dbReference type="Gene3D" id="1.10.1370.10">
    <property type="entry name" value="Neurolysin, domain 3"/>
    <property type="match status" value="1"/>
</dbReference>
<evidence type="ECO:0000256" key="2">
    <source>
        <dbReference type="ARBA" id="ARBA00022670"/>
    </source>
</evidence>
<accession>A0A1Y2CXR1</accession>
<evidence type="ECO:0000256" key="7">
    <source>
        <dbReference type="ARBA" id="ARBA00024603"/>
    </source>
</evidence>
<evidence type="ECO:0000313" key="11">
    <source>
        <dbReference type="EMBL" id="ORY51624.1"/>
    </source>
</evidence>
<keyword evidence="4 9" id="KW-0378">Hydrolase</keyword>
<evidence type="ECO:0000313" key="12">
    <source>
        <dbReference type="Proteomes" id="UP000193642"/>
    </source>
</evidence>
<dbReference type="GO" id="GO:0046872">
    <property type="term" value="F:metal ion binding"/>
    <property type="evidence" value="ECO:0007669"/>
    <property type="project" value="UniProtKB-UniRule"/>
</dbReference>
<name>A0A1Y2CXR1_9FUNG</name>
<dbReference type="InterPro" id="IPR045090">
    <property type="entry name" value="Pept_M3A_M3B"/>
</dbReference>
<dbReference type="InterPro" id="IPR024077">
    <property type="entry name" value="Neurolysin/TOP_dom2"/>
</dbReference>
<dbReference type="InterPro" id="IPR001567">
    <property type="entry name" value="Pept_M3A_M3B_dom"/>
</dbReference>
<evidence type="ECO:0000256" key="3">
    <source>
        <dbReference type="ARBA" id="ARBA00022723"/>
    </source>
</evidence>
<proteinExistence type="inferred from homology"/>
<evidence type="ECO:0000256" key="4">
    <source>
        <dbReference type="ARBA" id="ARBA00022801"/>
    </source>
</evidence>
<dbReference type="Proteomes" id="UP000193642">
    <property type="component" value="Unassembled WGS sequence"/>
</dbReference>
<keyword evidence="2 9" id="KW-0645">Protease</keyword>
<dbReference type="InterPro" id="IPR034005">
    <property type="entry name" value="M3A_DCP"/>
</dbReference>
<dbReference type="FunFam" id="3.40.390.10:FF:000009">
    <property type="entry name" value="Oligopeptidase A"/>
    <property type="match status" value="1"/>
</dbReference>
<dbReference type="PANTHER" id="PTHR43660">
    <property type="entry name" value="DIPEPTIDYL CARBOXYPEPTIDASE"/>
    <property type="match status" value="1"/>
</dbReference>
<comment type="cofactor">
    <cofactor evidence="9">
        <name>Zn(2+)</name>
        <dbReference type="ChEBI" id="CHEBI:29105"/>
    </cofactor>
    <text evidence="9">Binds 1 zinc ion.</text>
</comment>
<dbReference type="EMBL" id="MCGO01000005">
    <property type="protein sequence ID" value="ORY51624.1"/>
    <property type="molecule type" value="Genomic_DNA"/>
</dbReference>
<dbReference type="AlphaFoldDB" id="A0A1Y2CXR1"/>
<dbReference type="Gene3D" id="3.40.390.10">
    <property type="entry name" value="Collagenase (Catalytic Domain)"/>
    <property type="match status" value="1"/>
</dbReference>
<sequence length="692" mass="77690">MISDNSNPLLSDWSARPFAIPPFESIKTEHFQPAIEATMKDHLEEVKAIAENPEPATFDNTFKLYDRAGAQLNDVLGVFYNLTSSANVPELQKVQMDLAGPLADHSAAVRTTPGLFDRIRTVYEARANLDLDAQQIRLVERVYKDFVLQGALFDKVKQDEYNAIVKELALLCTKFSQNLLADEGEVVPVSLEELDGCSEEQIAAAQQAAVSAKKEGYAISLSRSMVEPFLSSCKNPEARERVFQAFVSRGELSPERDNKSLAVQILKLRSQQAALHGYESYAAYSTADTMAKTPEAVLELLNRVWTPAKDAANRERGMLAEYAKSVGDSEVIRPSDWRFYAERVRETKYDLDESIVKPYFSLDRMLEALFDVANKLYGLTFVLRPDIKAYHEDVLVYEVHEQVDGQDSIRAIFFHDNFARQYKAGGAWMSEFRSQNRNSDDLGTNVIPIVINNNNFTKAADGQPTLLSFDDCVTLFHEFGHGCHGMLSDSKYQRLASTNVLGDYVELPSQLMEHWIRHPEVLAKHAVHYQTNEPIPAELLAKLMAARKFQQGFATIEYTICALVDQSLHALPAKELATLDLAEFEKAKLAELDMPAGIVMRHRIPQFSHLFSGPGYAAGYYYYLWAEVLDADAFEAFLESGDIFDKATAARARKYIYSAGSTIDHMEGYRAFRGKDAAIEPMLKKKGLLIEA</sequence>
<evidence type="ECO:0000259" key="10">
    <source>
        <dbReference type="Pfam" id="PF01432"/>
    </source>
</evidence>
<dbReference type="STRING" id="329046.A0A1Y2CXR1"/>
<dbReference type="GO" id="GO:0006508">
    <property type="term" value="P:proteolysis"/>
    <property type="evidence" value="ECO:0007669"/>
    <property type="project" value="UniProtKB-KW"/>
</dbReference>
<keyword evidence="5 9" id="KW-0862">Zinc</keyword>
<evidence type="ECO:0000256" key="9">
    <source>
        <dbReference type="RuleBase" id="RU003435"/>
    </source>
</evidence>
<evidence type="ECO:0000256" key="1">
    <source>
        <dbReference type="ARBA" id="ARBA00006040"/>
    </source>
</evidence>
<dbReference type="Pfam" id="PF01432">
    <property type="entry name" value="Peptidase_M3"/>
    <property type="match status" value="1"/>
</dbReference>
<comment type="similarity">
    <text evidence="1 9">Belongs to the peptidase M3 family.</text>
</comment>
<dbReference type="CDD" id="cd06456">
    <property type="entry name" value="M3A_DCP"/>
    <property type="match status" value="1"/>
</dbReference>
<dbReference type="GO" id="GO:0005829">
    <property type="term" value="C:cytosol"/>
    <property type="evidence" value="ECO:0007669"/>
    <property type="project" value="UniProtKB-ARBA"/>
</dbReference>
<dbReference type="GO" id="GO:0004222">
    <property type="term" value="F:metalloendopeptidase activity"/>
    <property type="evidence" value="ECO:0007669"/>
    <property type="project" value="UniProtKB-EC"/>
</dbReference>
<evidence type="ECO:0000256" key="8">
    <source>
        <dbReference type="ARBA" id="ARBA00026100"/>
    </source>
</evidence>
<comment type="caution">
    <text evidence="11">The sequence shown here is derived from an EMBL/GenBank/DDBJ whole genome shotgun (WGS) entry which is preliminary data.</text>
</comment>